<dbReference type="AlphaFoldDB" id="H2C8W3"/>
<dbReference type="NCBIfam" id="NF046075">
    <property type="entry name" value="UpsF"/>
    <property type="match status" value="1"/>
</dbReference>
<dbReference type="HOGENOM" id="CLU_509631_0_0_2"/>
<keyword evidence="1" id="KW-1133">Transmembrane helix</keyword>
<keyword evidence="3" id="KW-1185">Reference proteome</keyword>
<feature type="transmembrane region" description="Helical" evidence="1">
    <location>
        <begin position="485"/>
        <end position="503"/>
    </location>
</feature>
<evidence type="ECO:0000313" key="3">
    <source>
        <dbReference type="Proteomes" id="UP000003980"/>
    </source>
</evidence>
<keyword evidence="1" id="KW-0472">Membrane</keyword>
<dbReference type="OrthoDB" id="34765at2157"/>
<accession>H2C8W3</accession>
<dbReference type="PANTHER" id="PTHR35402:SF1">
    <property type="entry name" value="TYPE II SECRETION SYSTEM PROTEIN GSPF DOMAIN-CONTAINING PROTEIN"/>
    <property type="match status" value="1"/>
</dbReference>
<name>H2C8W3_9CREN</name>
<dbReference type="PANTHER" id="PTHR35402">
    <property type="entry name" value="INTEGRAL MEMBRANE PROTEIN-RELATED"/>
    <property type="match status" value="1"/>
</dbReference>
<feature type="transmembrane region" description="Helical" evidence="1">
    <location>
        <begin position="245"/>
        <end position="263"/>
    </location>
</feature>
<dbReference type="InterPro" id="IPR056569">
    <property type="entry name" value="ArlJ-like"/>
</dbReference>
<gene>
    <name evidence="2" type="ORF">MetMK1DRAFT_00030320</name>
</gene>
<evidence type="ECO:0000313" key="2">
    <source>
        <dbReference type="EMBL" id="EHP68589.1"/>
    </source>
</evidence>
<organism evidence="2 3">
    <name type="scientific">Metallosphaera yellowstonensis MK1</name>
    <dbReference type="NCBI Taxonomy" id="671065"/>
    <lineage>
        <taxon>Archaea</taxon>
        <taxon>Thermoproteota</taxon>
        <taxon>Thermoprotei</taxon>
        <taxon>Sulfolobales</taxon>
        <taxon>Sulfolobaceae</taxon>
        <taxon>Metallosphaera</taxon>
    </lineage>
</organism>
<feature type="transmembrane region" description="Helical" evidence="1">
    <location>
        <begin position="68"/>
        <end position="88"/>
    </location>
</feature>
<feature type="transmembrane region" description="Helical" evidence="1">
    <location>
        <begin position="458"/>
        <end position="479"/>
    </location>
</feature>
<feature type="transmembrane region" description="Helical" evidence="1">
    <location>
        <begin position="94"/>
        <end position="113"/>
    </location>
</feature>
<feature type="transmembrane region" description="Helical" evidence="1">
    <location>
        <begin position="515"/>
        <end position="533"/>
    </location>
</feature>
<dbReference type="eggNOG" id="arCOG01815">
    <property type="taxonomic scope" value="Archaea"/>
</dbReference>
<dbReference type="STRING" id="671065.MetMK1DRAFT_00030320"/>
<dbReference type="RefSeq" id="WP_009075172.1">
    <property type="nucleotide sequence ID" value="NZ_JH597770.1"/>
</dbReference>
<reference evidence="2 3" key="1">
    <citation type="submission" date="2012-01" db="EMBL/GenBank/DDBJ databases">
        <title>Improved High-Quality Draft sequence of Metallosphaera yellowstonensis MK1.</title>
        <authorList>
            <consortium name="US DOE Joint Genome Institute"/>
            <person name="Lucas S."/>
            <person name="Han J."/>
            <person name="Cheng J.-F."/>
            <person name="Goodwin L."/>
            <person name="Pitluck S."/>
            <person name="Peters L."/>
            <person name="Teshima H."/>
            <person name="Detter J.C."/>
            <person name="Han C."/>
            <person name="Tapia R."/>
            <person name="Land M."/>
            <person name="Hauser L."/>
            <person name="Kyrpides N."/>
            <person name="Kozubal M."/>
            <person name="Macur R.E."/>
            <person name="Jay Z."/>
            <person name="Inskeep W."/>
            <person name="Woyke T."/>
        </authorList>
    </citation>
    <scope>NUCLEOTIDE SEQUENCE [LARGE SCALE GENOMIC DNA]</scope>
    <source>
        <strain evidence="2 3">MK1</strain>
    </source>
</reference>
<dbReference type="Proteomes" id="UP000003980">
    <property type="component" value="Unassembled WGS sequence"/>
</dbReference>
<protein>
    <recommendedName>
        <fullName evidence="4">Archaeal flagella assembly protein J</fullName>
    </recommendedName>
</protein>
<keyword evidence="1" id="KW-0812">Transmembrane</keyword>
<dbReference type="EMBL" id="JH597770">
    <property type="protein sequence ID" value="EHP68589.1"/>
    <property type="molecule type" value="Genomic_DNA"/>
</dbReference>
<evidence type="ECO:0008006" key="4">
    <source>
        <dbReference type="Google" id="ProtNLM"/>
    </source>
</evidence>
<sequence>MLSKYRDRKLNSIRLEYPLLYFKKLIGLINKIISNGGFFAKVSVYRLFYKKIKTNSEISGQDLERIRYLSAVTPFWSIVTCVGVFSTILLLKNLYISTLFVIPIIIYVYPLLISELKRAEYLKGLESEMFPFSILLYLNSLLGKGIGTVLSDVKSSNLFNNLKREVELVERDSLINGKSLSMTIKSRSRLLARHILADMYMKVITSEFTGVSLKERTRDIVKELSTSLSELYKDYVERATEITEVIFALFLLFPLTALGFQFLGNGNNILILLLPLGLAPPIILWISIIQPNMGYRVKLKGWQWTALVCSTALLVIPISNLEYRVIGLVLVSQLILYPSYSEIKNSDKIFKDFLNILALVSDYTRLGRGIRQSLLNIDLDNFSGPTFKFLMKLKSLIRESKPLSMAETGNTFLNQLLGVLDILDRKGSDSLMVIHETMNIISELHDSRRRLSLQLRSFSVLALLTPLLLWFTTTSLSFISSTPAGWINNLNLTYSLVIAAVYSKIYKFTLINPPLYLTVVLLSLTLSMIPHPIL</sequence>
<proteinExistence type="predicted"/>
<feature type="transmembrane region" description="Helical" evidence="1">
    <location>
        <begin position="269"/>
        <end position="289"/>
    </location>
</feature>
<feature type="transmembrane region" description="Helical" evidence="1">
    <location>
        <begin position="25"/>
        <end position="48"/>
    </location>
</feature>
<evidence type="ECO:0000256" key="1">
    <source>
        <dbReference type="SAM" id="Phobius"/>
    </source>
</evidence>